<organism evidence="2 3">
    <name type="scientific">Prymnesium parvum</name>
    <name type="common">Toxic golden alga</name>
    <dbReference type="NCBI Taxonomy" id="97485"/>
    <lineage>
        <taxon>Eukaryota</taxon>
        <taxon>Haptista</taxon>
        <taxon>Haptophyta</taxon>
        <taxon>Prymnesiophyceae</taxon>
        <taxon>Prymnesiales</taxon>
        <taxon>Prymnesiaceae</taxon>
        <taxon>Prymnesium</taxon>
    </lineage>
</organism>
<evidence type="ECO:0000256" key="1">
    <source>
        <dbReference type="SAM" id="SignalP"/>
    </source>
</evidence>
<protein>
    <submittedName>
        <fullName evidence="2">Uncharacterized protein</fullName>
    </submittedName>
</protein>
<accession>A0AB34J1S1</accession>
<comment type="caution">
    <text evidence="2">The sequence shown here is derived from an EMBL/GenBank/DDBJ whole genome shotgun (WGS) entry which is preliminary data.</text>
</comment>
<evidence type="ECO:0000313" key="2">
    <source>
        <dbReference type="EMBL" id="KAL1511603.1"/>
    </source>
</evidence>
<feature type="signal peptide" evidence="1">
    <location>
        <begin position="1"/>
        <end position="25"/>
    </location>
</feature>
<evidence type="ECO:0000313" key="3">
    <source>
        <dbReference type="Proteomes" id="UP001515480"/>
    </source>
</evidence>
<dbReference type="Proteomes" id="UP001515480">
    <property type="component" value="Unassembled WGS sequence"/>
</dbReference>
<reference evidence="2 3" key="1">
    <citation type="journal article" date="2024" name="Science">
        <title>Giant polyketide synthase enzymes in the biosynthesis of giant marine polyether toxins.</title>
        <authorList>
            <person name="Fallon T.R."/>
            <person name="Shende V.V."/>
            <person name="Wierzbicki I.H."/>
            <person name="Pendleton A.L."/>
            <person name="Watervoot N.F."/>
            <person name="Auber R.P."/>
            <person name="Gonzalez D.J."/>
            <person name="Wisecaver J.H."/>
            <person name="Moore B.S."/>
        </authorList>
    </citation>
    <scope>NUCLEOTIDE SEQUENCE [LARGE SCALE GENOMIC DNA]</scope>
    <source>
        <strain evidence="2 3">12B1</strain>
    </source>
</reference>
<sequence length="119" mass="13403">MISLSWLLAVCLEALDTILLELCSCCAPCRQTYDEICAIIRSLKSVKGLRLPIGAAFWGEEFAADSEKLKYMGTVNRWNDPSTKQTLMVLWEGYTQCQRAPIDKMQKTESGTDLDPNYS</sequence>
<name>A0AB34J1S1_PRYPA</name>
<gene>
    <name evidence="2" type="ORF">AB1Y20_006397</name>
</gene>
<keyword evidence="3" id="KW-1185">Reference proteome</keyword>
<dbReference type="AlphaFoldDB" id="A0AB34J1S1"/>
<keyword evidence="1" id="KW-0732">Signal</keyword>
<dbReference type="EMBL" id="JBGBPQ010000014">
    <property type="protein sequence ID" value="KAL1511603.1"/>
    <property type="molecule type" value="Genomic_DNA"/>
</dbReference>
<proteinExistence type="predicted"/>
<feature type="chain" id="PRO_5044318940" evidence="1">
    <location>
        <begin position="26"/>
        <end position="119"/>
    </location>
</feature>